<dbReference type="GO" id="GO:0008235">
    <property type="term" value="F:metalloexopeptidase activity"/>
    <property type="evidence" value="ECO:0007669"/>
    <property type="project" value="TreeGrafter"/>
</dbReference>
<dbReference type="InterPro" id="IPR000555">
    <property type="entry name" value="JAMM/MPN+_dom"/>
</dbReference>
<dbReference type="FunFam" id="3.40.140.10:FF:000085">
    <property type="entry name" value="Mov34/MPN/PAD-1 family protein"/>
    <property type="match status" value="1"/>
</dbReference>
<keyword evidence="4" id="KW-0862">Zinc</keyword>
<dbReference type="PANTHER" id="PTHR34858:SF1">
    <property type="entry name" value="CYSO-CYSTEINE PEPTIDASE"/>
    <property type="match status" value="1"/>
</dbReference>
<keyword evidence="8" id="KW-1185">Reference proteome</keyword>
<organism evidence="7 8">
    <name type="scientific">Azospira restricta</name>
    <dbReference type="NCBI Taxonomy" id="404405"/>
    <lineage>
        <taxon>Bacteria</taxon>
        <taxon>Pseudomonadati</taxon>
        <taxon>Pseudomonadota</taxon>
        <taxon>Betaproteobacteria</taxon>
        <taxon>Rhodocyclales</taxon>
        <taxon>Rhodocyclaceae</taxon>
        <taxon>Azospira</taxon>
    </lineage>
</organism>
<keyword evidence="2" id="KW-0479">Metal-binding</keyword>
<dbReference type="Pfam" id="PF14464">
    <property type="entry name" value="Prok-JAB"/>
    <property type="match status" value="1"/>
</dbReference>
<feature type="domain" description="MPN" evidence="6">
    <location>
        <begin position="4"/>
        <end position="140"/>
    </location>
</feature>
<accession>A0A974SQ12</accession>
<dbReference type="RefSeq" id="WP_203387917.1">
    <property type="nucleotide sequence ID" value="NZ_CP064781.1"/>
</dbReference>
<evidence type="ECO:0000313" key="8">
    <source>
        <dbReference type="Proteomes" id="UP000663444"/>
    </source>
</evidence>
<dbReference type="GO" id="GO:0008270">
    <property type="term" value="F:zinc ion binding"/>
    <property type="evidence" value="ECO:0007669"/>
    <property type="project" value="TreeGrafter"/>
</dbReference>
<dbReference type="GO" id="GO:0006508">
    <property type="term" value="P:proteolysis"/>
    <property type="evidence" value="ECO:0007669"/>
    <property type="project" value="UniProtKB-KW"/>
</dbReference>
<dbReference type="Gene3D" id="3.40.140.10">
    <property type="entry name" value="Cytidine Deaminase, domain 2"/>
    <property type="match status" value="1"/>
</dbReference>
<evidence type="ECO:0000256" key="1">
    <source>
        <dbReference type="ARBA" id="ARBA00022670"/>
    </source>
</evidence>
<evidence type="ECO:0000256" key="3">
    <source>
        <dbReference type="ARBA" id="ARBA00022801"/>
    </source>
</evidence>
<dbReference type="AlphaFoldDB" id="A0A974SQ12"/>
<evidence type="ECO:0000259" key="6">
    <source>
        <dbReference type="PROSITE" id="PS50249"/>
    </source>
</evidence>
<dbReference type="PROSITE" id="PS50249">
    <property type="entry name" value="MPN"/>
    <property type="match status" value="1"/>
</dbReference>
<dbReference type="CDD" id="cd08070">
    <property type="entry name" value="MPN_like"/>
    <property type="match status" value="1"/>
</dbReference>
<gene>
    <name evidence="7" type="ORF">IWH25_03200</name>
</gene>
<evidence type="ECO:0000256" key="5">
    <source>
        <dbReference type="ARBA" id="ARBA00023049"/>
    </source>
</evidence>
<evidence type="ECO:0000256" key="4">
    <source>
        <dbReference type="ARBA" id="ARBA00022833"/>
    </source>
</evidence>
<dbReference type="InterPro" id="IPR028090">
    <property type="entry name" value="JAB_dom_prok"/>
</dbReference>
<name>A0A974SQ12_9RHOO</name>
<dbReference type="InterPro" id="IPR051929">
    <property type="entry name" value="VirAsm_ModProt"/>
</dbReference>
<sequence>MAPVLVLPGKVRAELETLAAAGYPLETCGLLLGDWADGRCRVIRQHAARNLNRARAHDRFELDPVDYLGAEAEAEAAGMAVVGVWHSHPDHPAHPSATDLAMAWGGWSYLILAVGRDGVFELQSWRLAGDHFVEEEVRHG</sequence>
<evidence type="ECO:0000313" key="7">
    <source>
        <dbReference type="EMBL" id="QRJ64373.1"/>
    </source>
</evidence>
<dbReference type="Proteomes" id="UP000663444">
    <property type="component" value="Chromosome"/>
</dbReference>
<dbReference type="KEGG" id="ares:IWH25_03200"/>
<dbReference type="SMART" id="SM00232">
    <property type="entry name" value="JAB_MPN"/>
    <property type="match status" value="1"/>
</dbReference>
<protein>
    <submittedName>
        <fullName evidence="7">M67 family metallopeptidase</fullName>
    </submittedName>
</protein>
<dbReference type="InterPro" id="IPR037518">
    <property type="entry name" value="MPN"/>
</dbReference>
<dbReference type="SUPFAM" id="SSF102712">
    <property type="entry name" value="JAB1/MPN domain"/>
    <property type="match status" value="1"/>
</dbReference>
<proteinExistence type="predicted"/>
<keyword evidence="5" id="KW-0482">Metalloprotease</keyword>
<keyword evidence="3" id="KW-0378">Hydrolase</keyword>
<reference evidence="7" key="1">
    <citation type="submission" date="2020-11" db="EMBL/GenBank/DDBJ databases">
        <title>Azospira restricta DSM 18626 genome sequence.</title>
        <authorList>
            <person name="Moe W.M."/>
        </authorList>
    </citation>
    <scope>NUCLEOTIDE SEQUENCE</scope>
    <source>
        <strain evidence="7">DSM 18626</strain>
    </source>
</reference>
<evidence type="ECO:0000256" key="2">
    <source>
        <dbReference type="ARBA" id="ARBA00022723"/>
    </source>
</evidence>
<keyword evidence="1" id="KW-0645">Protease</keyword>
<dbReference type="PANTHER" id="PTHR34858">
    <property type="entry name" value="CYSO-CYSTEINE PEPTIDASE"/>
    <property type="match status" value="1"/>
</dbReference>
<dbReference type="EMBL" id="CP064781">
    <property type="protein sequence ID" value="QRJ64373.1"/>
    <property type="molecule type" value="Genomic_DNA"/>
</dbReference>